<protein>
    <submittedName>
        <fullName evidence="2">Uncharacterized protein</fullName>
    </submittedName>
</protein>
<dbReference type="RefSeq" id="WP_126397354.1">
    <property type="nucleotide sequence ID" value="NZ_CP034539.1"/>
</dbReference>
<evidence type="ECO:0000313" key="2">
    <source>
        <dbReference type="EMBL" id="AZQ39257.1"/>
    </source>
</evidence>
<proteinExistence type="predicted"/>
<keyword evidence="3" id="KW-1185">Reference proteome</keyword>
<dbReference type="Proteomes" id="UP000280298">
    <property type="component" value="Chromosome"/>
</dbReference>
<gene>
    <name evidence="2" type="ORF">EJ357_42300</name>
</gene>
<feature type="region of interest" description="Disordered" evidence="1">
    <location>
        <begin position="1"/>
        <end position="26"/>
    </location>
</feature>
<dbReference type="EMBL" id="CP034539">
    <property type="protein sequence ID" value="AZQ39257.1"/>
    <property type="molecule type" value="Genomic_DNA"/>
</dbReference>
<evidence type="ECO:0000313" key="3">
    <source>
        <dbReference type="Proteomes" id="UP000280298"/>
    </source>
</evidence>
<evidence type="ECO:0000256" key="1">
    <source>
        <dbReference type="SAM" id="MobiDB-lite"/>
    </source>
</evidence>
<sequence>MQKRLIWMRSAPEPSPPSSATWPARAGPVAESSGIVGFGVVPVLAPSEKQEAIAAWNKAFGLTRSHIATVQLALAQLPSACGREAVVDMPHRGTRFLDTPSLAGESDT</sequence>
<organism evidence="2 3">
    <name type="scientific">Streptomyces cyaneochromogenes</name>
    <dbReference type="NCBI Taxonomy" id="2496836"/>
    <lineage>
        <taxon>Bacteria</taxon>
        <taxon>Bacillati</taxon>
        <taxon>Actinomycetota</taxon>
        <taxon>Actinomycetes</taxon>
        <taxon>Kitasatosporales</taxon>
        <taxon>Streptomycetaceae</taxon>
        <taxon>Streptomyces</taxon>
    </lineage>
</organism>
<dbReference type="KEGG" id="scya:EJ357_42300"/>
<dbReference type="OrthoDB" id="3254802at2"/>
<reference evidence="2 3" key="1">
    <citation type="journal article" date="2019" name="Int. J. Syst. Evol. Microbiol.">
        <title>Streptomyces cyaneochromogenes sp. nov., a blue pigment-producing actinomycete from manganese-contaminated soil.</title>
        <authorList>
            <person name="Tang X."/>
            <person name="Zhao J."/>
            <person name="Li K."/>
            <person name="Chen Z."/>
            <person name="Sun Y."/>
            <person name="Gao J."/>
        </authorList>
    </citation>
    <scope>NUCLEOTIDE SEQUENCE [LARGE SCALE GENOMIC DNA]</scope>
    <source>
        <strain evidence="2 3">MK-45</strain>
    </source>
</reference>
<name>A0A3S9MJB0_9ACTN</name>
<accession>A0A3S9MJB0</accession>
<dbReference type="AlphaFoldDB" id="A0A3S9MJB0"/>